<comment type="cofactor">
    <cofactor evidence="2 10 11">
        <name>Mg(2+)</name>
        <dbReference type="ChEBI" id="CHEBI:18420"/>
    </cofactor>
</comment>
<dbReference type="STRING" id="1045855.DSC_05880"/>
<feature type="binding site" evidence="10">
    <location>
        <position position="68"/>
    </location>
    <ligand>
        <name>Mg(2+)</name>
        <dbReference type="ChEBI" id="CHEBI:18420"/>
        <label>1</label>
        <note>catalytic</note>
    </ligand>
</feature>
<evidence type="ECO:0000256" key="11">
    <source>
        <dbReference type="RuleBase" id="RU364068"/>
    </source>
</evidence>
<evidence type="ECO:0000256" key="5">
    <source>
        <dbReference type="ARBA" id="ARBA00022801"/>
    </source>
</evidence>
<dbReference type="GO" id="GO:0046854">
    <property type="term" value="P:phosphatidylinositol phosphate biosynthetic process"/>
    <property type="evidence" value="ECO:0007669"/>
    <property type="project" value="InterPro"/>
</dbReference>
<dbReference type="GO" id="GO:0046872">
    <property type="term" value="F:metal ion binding"/>
    <property type="evidence" value="ECO:0007669"/>
    <property type="project" value="UniProtKB-KW"/>
</dbReference>
<dbReference type="PROSITE" id="PS00630">
    <property type="entry name" value="IMP_2"/>
    <property type="match status" value="1"/>
</dbReference>
<gene>
    <name evidence="12" type="ordered locus">DSC_05880</name>
</gene>
<comment type="function">
    <text evidence="8">Part of the processive rRNA transcription and antitermination complex (rrnTAC). The complex forms an RNA-chaperone ring around the RNA exit tunnel of RNA polymerase (RNAP). It supports rapid transcription and antitermination of rRNA operons, cotranscriptional rRNA folding, and annealing of distal rRNA regions to allow correct ribosome biogenesis. This subunit may play a central role in organizing the structure.</text>
</comment>
<evidence type="ECO:0000256" key="4">
    <source>
        <dbReference type="ARBA" id="ARBA00022723"/>
    </source>
</evidence>
<dbReference type="RefSeq" id="WP_014160004.1">
    <property type="nucleotide sequence ID" value="NC_016147.2"/>
</dbReference>
<evidence type="ECO:0000256" key="10">
    <source>
        <dbReference type="PIRSR" id="PIRSR600760-2"/>
    </source>
</evidence>
<dbReference type="PANTHER" id="PTHR20854">
    <property type="entry name" value="INOSITOL MONOPHOSPHATASE"/>
    <property type="match status" value="1"/>
</dbReference>
<dbReference type="InterPro" id="IPR000760">
    <property type="entry name" value="Inositol_monophosphatase-like"/>
</dbReference>
<keyword evidence="6" id="KW-0804">Transcription</keyword>
<dbReference type="InterPro" id="IPR033942">
    <property type="entry name" value="IMPase"/>
</dbReference>
<dbReference type="GO" id="GO:0006020">
    <property type="term" value="P:inositol metabolic process"/>
    <property type="evidence" value="ECO:0007669"/>
    <property type="project" value="TreeGrafter"/>
</dbReference>
<keyword evidence="6" id="KW-0889">Transcription antitermination</keyword>
<dbReference type="Gene3D" id="3.30.540.10">
    <property type="entry name" value="Fructose-1,6-Bisphosphatase, subunit A, domain 1"/>
    <property type="match status" value="1"/>
</dbReference>
<dbReference type="OrthoDB" id="9785695at2"/>
<dbReference type="eggNOG" id="COG0483">
    <property type="taxonomic scope" value="Bacteria"/>
</dbReference>
<dbReference type="HOGENOM" id="CLU_044118_0_4_6"/>
<keyword evidence="6" id="KW-0805">Transcription regulation</keyword>
<reference evidence="12 13" key="1">
    <citation type="journal article" date="2012" name="J. Bacteriol.">
        <title>Complete Genome Sequence of the BTEX-Degrading Bacterium Pseudoxanthomonas spadix BD-a59.</title>
        <authorList>
            <person name="Lee S.H."/>
            <person name="Jin H.M."/>
            <person name="Lee H.J."/>
            <person name="Kim J.M."/>
            <person name="Jeon C.O."/>
        </authorList>
    </citation>
    <scope>NUCLEOTIDE SEQUENCE [LARGE SCALE GENOMIC DNA]</scope>
    <source>
        <strain evidence="12 13">BD-a59</strain>
    </source>
</reference>
<dbReference type="SUPFAM" id="SSF56655">
    <property type="entry name" value="Carbohydrate phosphatase"/>
    <property type="match status" value="1"/>
</dbReference>
<dbReference type="Gene3D" id="3.40.190.80">
    <property type="match status" value="1"/>
</dbReference>
<feature type="binding site" evidence="10">
    <location>
        <position position="85"/>
    </location>
    <ligand>
        <name>Mg(2+)</name>
        <dbReference type="ChEBI" id="CHEBI:18420"/>
        <label>1</label>
        <note>catalytic</note>
    </ligand>
</feature>
<evidence type="ECO:0000256" key="9">
    <source>
        <dbReference type="ARBA" id="ARBA00063608"/>
    </source>
</evidence>
<feature type="binding site" evidence="10">
    <location>
        <position position="213"/>
    </location>
    <ligand>
        <name>Mg(2+)</name>
        <dbReference type="ChEBI" id="CHEBI:18420"/>
        <label>1</label>
        <note>catalytic</note>
    </ligand>
</feature>
<sequence length="278" mass="29926">MLNPVVTVMTKAARIGGNVLLRSINKLDALHVVQKERMDYASEVDADAEKAIIKELRRAYPDYGIVGEEGGIVPGKNGRYHWVIDPLDGTSNYLHGFGHYCVSIALVDNGEPTDAVIFDPLRNELFTASRGAGAQLNERKIRVSERKELAGAMIHTGFPPRERARVGAHLECVRELLNQAEDIRRTGSAALDLAYVACGRADAYFEAGVKDWDVAAGVLLVREAGGKVSDFKGASTGRMDGVGPETRQLIAGNLRVADALQKVVASSGYAAAFNAFAS</sequence>
<accession>G7UQU5</accession>
<keyword evidence="5 11" id="KW-0378">Hydrolase</keyword>
<dbReference type="PANTHER" id="PTHR20854:SF4">
    <property type="entry name" value="INOSITOL-1-MONOPHOSPHATASE-RELATED"/>
    <property type="match status" value="1"/>
</dbReference>
<evidence type="ECO:0000256" key="7">
    <source>
        <dbReference type="ARBA" id="ARBA00022842"/>
    </source>
</evidence>
<dbReference type="FunFam" id="3.40.190.80:FF:000002">
    <property type="entry name" value="Inositol-1-monophosphatase"/>
    <property type="match status" value="1"/>
</dbReference>
<feature type="binding site" evidence="10">
    <location>
        <position position="88"/>
    </location>
    <ligand>
        <name>Mg(2+)</name>
        <dbReference type="ChEBI" id="CHEBI:18420"/>
        <label>1</label>
        <note>catalytic</note>
    </ligand>
</feature>
<name>G7UQU5_PSEUP</name>
<dbReference type="FunFam" id="3.30.540.10:FF:000017">
    <property type="entry name" value="Inositol-1-monophosphatase"/>
    <property type="match status" value="1"/>
</dbReference>
<dbReference type="GO" id="GO:0008934">
    <property type="term" value="F:inositol monophosphate 1-phosphatase activity"/>
    <property type="evidence" value="ECO:0007669"/>
    <property type="project" value="InterPro"/>
</dbReference>
<keyword evidence="4 10" id="KW-0479">Metal-binding</keyword>
<comment type="similarity">
    <text evidence="3 11">Belongs to the inositol monophosphatase superfamily.</text>
</comment>
<keyword evidence="13" id="KW-1185">Reference proteome</keyword>
<feature type="binding site" evidence="10">
    <location>
        <position position="87"/>
    </location>
    <ligand>
        <name>Mg(2+)</name>
        <dbReference type="ChEBI" id="CHEBI:18420"/>
        <label>1</label>
        <note>catalytic</note>
    </ligand>
</feature>
<evidence type="ECO:0000256" key="2">
    <source>
        <dbReference type="ARBA" id="ARBA00001946"/>
    </source>
</evidence>
<evidence type="ECO:0000313" key="12">
    <source>
        <dbReference type="EMBL" id="AER55827.1"/>
    </source>
</evidence>
<dbReference type="CDD" id="cd01639">
    <property type="entry name" value="IMPase"/>
    <property type="match status" value="1"/>
</dbReference>
<evidence type="ECO:0000313" key="13">
    <source>
        <dbReference type="Proteomes" id="UP000005870"/>
    </source>
</evidence>
<dbReference type="Pfam" id="PF00459">
    <property type="entry name" value="Inositol_P"/>
    <property type="match status" value="1"/>
</dbReference>
<proteinExistence type="inferred from homology"/>
<keyword evidence="7 10" id="KW-0460">Magnesium</keyword>
<comment type="subunit">
    <text evidence="9">Homodimer. The rRNA transcription and antitermination complex (rrnTAC) consists of RNA polymerase (RNAP), NusA, NusB, NusE (rpsJ), NusG, SubB, ribosomal protein S4, DNA and precursor rRNA; S4 is more flexible than other subunits.</text>
</comment>
<dbReference type="InterPro" id="IPR020550">
    <property type="entry name" value="Inositol_monophosphatase_CS"/>
</dbReference>
<dbReference type="PROSITE" id="PS00629">
    <property type="entry name" value="IMP_1"/>
    <property type="match status" value="1"/>
</dbReference>
<dbReference type="EMBL" id="CP003093">
    <property type="protein sequence ID" value="AER55827.1"/>
    <property type="molecule type" value="Genomic_DNA"/>
</dbReference>
<evidence type="ECO:0000256" key="1">
    <source>
        <dbReference type="ARBA" id="ARBA00001033"/>
    </source>
</evidence>
<dbReference type="EC" id="3.1.3.25" evidence="11"/>
<organism evidence="12 13">
    <name type="scientific">Pseudoxanthomonas spadix (strain BD-a59)</name>
    <dbReference type="NCBI Taxonomy" id="1045855"/>
    <lineage>
        <taxon>Bacteria</taxon>
        <taxon>Pseudomonadati</taxon>
        <taxon>Pseudomonadota</taxon>
        <taxon>Gammaproteobacteria</taxon>
        <taxon>Lysobacterales</taxon>
        <taxon>Lysobacteraceae</taxon>
        <taxon>Pseudoxanthomonas</taxon>
    </lineage>
</organism>
<evidence type="ECO:0000256" key="6">
    <source>
        <dbReference type="ARBA" id="ARBA00022814"/>
    </source>
</evidence>
<dbReference type="GO" id="GO:0031564">
    <property type="term" value="P:transcription antitermination"/>
    <property type="evidence" value="ECO:0007669"/>
    <property type="project" value="UniProtKB-KW"/>
</dbReference>
<dbReference type="InterPro" id="IPR020583">
    <property type="entry name" value="Inositol_monoP_metal-BS"/>
</dbReference>
<dbReference type="GO" id="GO:0007165">
    <property type="term" value="P:signal transduction"/>
    <property type="evidence" value="ECO:0007669"/>
    <property type="project" value="TreeGrafter"/>
</dbReference>
<dbReference type="Proteomes" id="UP000005870">
    <property type="component" value="Chromosome"/>
</dbReference>
<evidence type="ECO:0000256" key="3">
    <source>
        <dbReference type="ARBA" id="ARBA00009759"/>
    </source>
</evidence>
<comment type="catalytic activity">
    <reaction evidence="1 11">
        <text>a myo-inositol phosphate + H2O = myo-inositol + phosphate</text>
        <dbReference type="Rhea" id="RHEA:24056"/>
        <dbReference type="ChEBI" id="CHEBI:15377"/>
        <dbReference type="ChEBI" id="CHEBI:17268"/>
        <dbReference type="ChEBI" id="CHEBI:43474"/>
        <dbReference type="ChEBI" id="CHEBI:84139"/>
        <dbReference type="EC" id="3.1.3.25"/>
    </reaction>
</comment>
<dbReference type="InterPro" id="IPR022337">
    <property type="entry name" value="Inositol_monophosphatase_SuhB"/>
</dbReference>
<dbReference type="AlphaFoldDB" id="G7UQU5"/>
<protein>
    <recommendedName>
        <fullName evidence="11">Inositol-1-monophosphatase</fullName>
        <ecNumber evidence="11">3.1.3.25</ecNumber>
    </recommendedName>
</protein>
<evidence type="ECO:0000256" key="8">
    <source>
        <dbReference type="ARBA" id="ARBA00058693"/>
    </source>
</evidence>
<dbReference type="PRINTS" id="PR00377">
    <property type="entry name" value="IMPHPHTASES"/>
</dbReference>
<dbReference type="PRINTS" id="PR01959">
    <property type="entry name" value="SBIMPHPHTASE"/>
</dbReference>
<dbReference type="KEGG" id="psd:DSC_05880"/>